<feature type="domain" description="Response regulatory" evidence="3">
    <location>
        <begin position="2"/>
        <end position="115"/>
    </location>
</feature>
<dbReference type="Pfam" id="PF04397">
    <property type="entry name" value="LytTR"/>
    <property type="match status" value="1"/>
</dbReference>
<feature type="modified residue" description="4-aspartylphosphate" evidence="2">
    <location>
        <position position="54"/>
    </location>
</feature>
<name>A0A3E1YBR3_9BACT</name>
<dbReference type="SUPFAM" id="SSF52172">
    <property type="entry name" value="CheY-like"/>
    <property type="match status" value="1"/>
</dbReference>
<dbReference type="SMART" id="SM00448">
    <property type="entry name" value="REC"/>
    <property type="match status" value="1"/>
</dbReference>
<keyword evidence="2" id="KW-0597">Phosphoprotein</keyword>
<sequence>MRTIIVDDEKHSRDALQAMLTRFCPNISLLASCSRGAEALEAIKQLKPQLVFLDVEMPGMDGFQLLEAIEHVQFAVIFITAFDQYAIQAIHHSALDYLLKPIDAIELQQAISKAAHYAVNDNSQKVQDLLNYLQQRLKQEERKALPTTQGLKMITARNIIYCKAAGLQTKLFLQPPESQVTIKIAIPELIHWLSDKGFMQVHNDFLVNLSLMDKYIKGDGGEIVMCNGDSIPLSREKKQDFLYRVENL</sequence>
<dbReference type="GO" id="GO:0032993">
    <property type="term" value="C:protein-DNA complex"/>
    <property type="evidence" value="ECO:0007669"/>
    <property type="project" value="TreeGrafter"/>
</dbReference>
<dbReference type="PROSITE" id="PS51257">
    <property type="entry name" value="PROKAR_LIPOPROTEIN"/>
    <property type="match status" value="1"/>
</dbReference>
<dbReference type="GO" id="GO:0000976">
    <property type="term" value="F:transcription cis-regulatory region binding"/>
    <property type="evidence" value="ECO:0007669"/>
    <property type="project" value="TreeGrafter"/>
</dbReference>
<evidence type="ECO:0000259" key="3">
    <source>
        <dbReference type="PROSITE" id="PS50110"/>
    </source>
</evidence>
<evidence type="ECO:0000256" key="2">
    <source>
        <dbReference type="PROSITE-ProRule" id="PRU00169"/>
    </source>
</evidence>
<dbReference type="CDD" id="cd17536">
    <property type="entry name" value="REC_YesN-like"/>
    <property type="match status" value="1"/>
</dbReference>
<dbReference type="EMBL" id="QPMM01000004">
    <property type="protein sequence ID" value="RFS23465.1"/>
    <property type="molecule type" value="Genomic_DNA"/>
</dbReference>
<dbReference type="GO" id="GO:0006355">
    <property type="term" value="P:regulation of DNA-templated transcription"/>
    <property type="evidence" value="ECO:0007669"/>
    <property type="project" value="TreeGrafter"/>
</dbReference>
<dbReference type="InterPro" id="IPR039420">
    <property type="entry name" value="WalR-like"/>
</dbReference>
<dbReference type="Proteomes" id="UP000260644">
    <property type="component" value="Unassembled WGS sequence"/>
</dbReference>
<dbReference type="PROSITE" id="PS50110">
    <property type="entry name" value="RESPONSE_REGULATORY"/>
    <property type="match status" value="1"/>
</dbReference>
<dbReference type="Gene3D" id="3.40.50.2300">
    <property type="match status" value="1"/>
</dbReference>
<gene>
    <name evidence="4" type="ORF">DVR12_10650</name>
</gene>
<dbReference type="PANTHER" id="PTHR48111">
    <property type="entry name" value="REGULATOR OF RPOS"/>
    <property type="match status" value="1"/>
</dbReference>
<keyword evidence="1" id="KW-0238">DNA-binding</keyword>
<dbReference type="GO" id="GO:0005829">
    <property type="term" value="C:cytosol"/>
    <property type="evidence" value="ECO:0007669"/>
    <property type="project" value="TreeGrafter"/>
</dbReference>
<keyword evidence="5" id="KW-1185">Reference proteome</keyword>
<dbReference type="SMART" id="SM00850">
    <property type="entry name" value="LytTR"/>
    <property type="match status" value="1"/>
</dbReference>
<dbReference type="InterPro" id="IPR007492">
    <property type="entry name" value="LytTR_DNA-bd_dom"/>
</dbReference>
<comment type="caution">
    <text evidence="4">The sequence shown here is derived from an EMBL/GenBank/DDBJ whole genome shotgun (WGS) entry which is preliminary data.</text>
</comment>
<accession>A0A3E1YBR3</accession>
<dbReference type="InterPro" id="IPR001789">
    <property type="entry name" value="Sig_transdc_resp-reg_receiver"/>
</dbReference>
<dbReference type="PANTHER" id="PTHR48111:SF3">
    <property type="entry name" value="TRANSCRIPTIONAL REGULATORY PROTEIN BTSR"/>
    <property type="match status" value="1"/>
</dbReference>
<reference evidence="4 5" key="1">
    <citation type="submission" date="2018-07" db="EMBL/GenBank/DDBJ databases">
        <title>Chitinophaga K2CV101002-2 sp. nov., isolated from a monsoon evergreen broad-leaved forest soil.</title>
        <authorList>
            <person name="Lv Y."/>
        </authorList>
    </citation>
    <scope>NUCLEOTIDE SEQUENCE [LARGE SCALE GENOMIC DNA]</scope>
    <source>
        <strain evidence="4 5">GDMCC 1.1288</strain>
    </source>
</reference>
<evidence type="ECO:0000313" key="5">
    <source>
        <dbReference type="Proteomes" id="UP000260644"/>
    </source>
</evidence>
<dbReference type="Gene3D" id="2.40.50.1020">
    <property type="entry name" value="LytTr DNA-binding domain"/>
    <property type="match status" value="1"/>
</dbReference>
<organism evidence="4 5">
    <name type="scientific">Chitinophaga silvatica</name>
    <dbReference type="NCBI Taxonomy" id="2282649"/>
    <lineage>
        <taxon>Bacteria</taxon>
        <taxon>Pseudomonadati</taxon>
        <taxon>Bacteroidota</taxon>
        <taxon>Chitinophagia</taxon>
        <taxon>Chitinophagales</taxon>
        <taxon>Chitinophagaceae</taxon>
        <taxon>Chitinophaga</taxon>
    </lineage>
</organism>
<dbReference type="OrthoDB" id="1646880at2"/>
<dbReference type="Pfam" id="PF00072">
    <property type="entry name" value="Response_reg"/>
    <property type="match status" value="1"/>
</dbReference>
<dbReference type="AlphaFoldDB" id="A0A3E1YBR3"/>
<evidence type="ECO:0000313" key="4">
    <source>
        <dbReference type="EMBL" id="RFS23465.1"/>
    </source>
</evidence>
<dbReference type="RefSeq" id="WP_116975656.1">
    <property type="nucleotide sequence ID" value="NZ_QPMM01000004.1"/>
</dbReference>
<dbReference type="InterPro" id="IPR011006">
    <property type="entry name" value="CheY-like_superfamily"/>
</dbReference>
<protein>
    <submittedName>
        <fullName evidence="4">Response regulator</fullName>
    </submittedName>
</protein>
<evidence type="ECO:0000256" key="1">
    <source>
        <dbReference type="ARBA" id="ARBA00023125"/>
    </source>
</evidence>
<proteinExistence type="predicted"/>
<dbReference type="GO" id="GO:0000156">
    <property type="term" value="F:phosphorelay response regulator activity"/>
    <property type="evidence" value="ECO:0007669"/>
    <property type="project" value="TreeGrafter"/>
</dbReference>